<accession>A0AA90ZXH7</accession>
<dbReference type="PROSITE" id="PS51118">
    <property type="entry name" value="HTH_HXLR"/>
    <property type="match status" value="1"/>
</dbReference>
<evidence type="ECO:0000313" key="2">
    <source>
        <dbReference type="EMBL" id="MQN89684.1"/>
    </source>
</evidence>
<evidence type="ECO:0000313" key="4">
    <source>
        <dbReference type="Proteomes" id="UP000285604"/>
    </source>
</evidence>
<gene>
    <name evidence="3" type="ORF">DXA63_05455</name>
    <name evidence="2" type="ORF">F7D59_07445</name>
</gene>
<dbReference type="EMBL" id="QSCI01000015">
    <property type="protein sequence ID" value="RGX96441.1"/>
    <property type="molecule type" value="Genomic_DNA"/>
</dbReference>
<evidence type="ECO:0000259" key="1">
    <source>
        <dbReference type="PROSITE" id="PS51118"/>
    </source>
</evidence>
<dbReference type="Proteomes" id="UP000420635">
    <property type="component" value="Unassembled WGS sequence"/>
</dbReference>
<dbReference type="Proteomes" id="UP000285604">
    <property type="component" value="Unassembled WGS sequence"/>
</dbReference>
<reference evidence="3 4" key="1">
    <citation type="submission" date="2018-08" db="EMBL/GenBank/DDBJ databases">
        <title>A genome reference for cultivated species of the human gut microbiota.</title>
        <authorList>
            <person name="Zou Y."/>
            <person name="Xue W."/>
            <person name="Luo G."/>
        </authorList>
    </citation>
    <scope>NUCLEOTIDE SEQUENCE [LARGE SCALE GENOMIC DNA]</scope>
    <source>
        <strain evidence="3 4">OF03-3</strain>
    </source>
</reference>
<feature type="domain" description="HTH hxlR-type" evidence="1">
    <location>
        <begin position="1"/>
        <end position="38"/>
    </location>
</feature>
<comment type="caution">
    <text evidence="2">The sequence shown here is derived from an EMBL/GenBank/DDBJ whole genome shotgun (WGS) entry which is preliminary data.</text>
</comment>
<reference evidence="5" key="2">
    <citation type="submission" date="2019-09" db="EMBL/GenBank/DDBJ databases">
        <title>Distinct polysaccharide growth profiles of human intestinal Prevotella copri isolates.</title>
        <authorList>
            <person name="Fehlner-Peach H."/>
            <person name="Magnabosco C."/>
            <person name="Raghavan V."/>
            <person name="Scher J.U."/>
            <person name="Tett A."/>
            <person name="Cox L.M."/>
            <person name="Gottsegen C."/>
            <person name="Watters A."/>
            <person name="Wiltshire- Gordon J.D."/>
            <person name="Segata N."/>
            <person name="Bonneau R."/>
            <person name="Littman D.R."/>
        </authorList>
    </citation>
    <scope>NUCLEOTIDE SEQUENCE [LARGE SCALE GENOMIC DNA]</scope>
    <source>
        <strain evidence="5">iP54</strain>
    </source>
</reference>
<name>A0AA90ZXH7_9BACT</name>
<dbReference type="RefSeq" id="WP_119229027.1">
    <property type="nucleotide sequence ID" value="NZ_CATKVV010000004.1"/>
</dbReference>
<dbReference type="Gene3D" id="1.10.10.10">
    <property type="entry name" value="Winged helix-like DNA-binding domain superfamily/Winged helix DNA-binding domain"/>
    <property type="match status" value="1"/>
</dbReference>
<dbReference type="EMBL" id="VZBQ01000088">
    <property type="protein sequence ID" value="MQN89684.1"/>
    <property type="molecule type" value="Genomic_DNA"/>
</dbReference>
<dbReference type="AlphaFoldDB" id="A0AA90ZXH7"/>
<protein>
    <recommendedName>
        <fullName evidence="1">HTH hxlR-type domain-containing protein</fullName>
    </recommendedName>
</protein>
<proteinExistence type="predicted"/>
<evidence type="ECO:0000313" key="5">
    <source>
        <dbReference type="Proteomes" id="UP000420635"/>
    </source>
</evidence>
<evidence type="ECO:0000313" key="3">
    <source>
        <dbReference type="EMBL" id="RGX96441.1"/>
    </source>
</evidence>
<dbReference type="InterPro" id="IPR036388">
    <property type="entry name" value="WH-like_DNA-bd_sf"/>
</dbReference>
<dbReference type="InterPro" id="IPR002577">
    <property type="entry name" value="HTH_HxlR"/>
</dbReference>
<reference evidence="2" key="3">
    <citation type="submission" date="2022-12" db="EMBL/GenBank/DDBJ databases">
        <title>Distinct polysaccharide growth profiles of human intestinal Prevotella copri isolates.</title>
        <authorList>
            <person name="Fehlner-Peach H."/>
            <person name="Magnabosco C."/>
            <person name="Raghavan V."/>
            <person name="Scher J.U."/>
            <person name="Tett A."/>
            <person name="Cox L.M."/>
            <person name="Gottsegen C."/>
            <person name="Watters A."/>
            <person name="Wiltshire- Gordon J.D."/>
            <person name="Segata N."/>
            <person name="Bonneau R."/>
            <person name="Littman D.R."/>
        </authorList>
    </citation>
    <scope>NUCLEOTIDE SEQUENCE</scope>
    <source>
        <strain evidence="2">IP54</strain>
    </source>
</reference>
<sequence length="42" mass="5067">MEEVPPRVEYSFTPIAKDFLREISYVIEWGQLHFEQIVKGRK</sequence>
<organism evidence="2 5">
    <name type="scientific">Segatella copri</name>
    <dbReference type="NCBI Taxonomy" id="165179"/>
    <lineage>
        <taxon>Bacteria</taxon>
        <taxon>Pseudomonadati</taxon>
        <taxon>Bacteroidota</taxon>
        <taxon>Bacteroidia</taxon>
        <taxon>Bacteroidales</taxon>
        <taxon>Prevotellaceae</taxon>
        <taxon>Segatella</taxon>
    </lineage>
</organism>